<dbReference type="InterPro" id="IPR009695">
    <property type="entry name" value="Diacylglyc_glucosyltr_N"/>
</dbReference>
<evidence type="ECO:0000256" key="3">
    <source>
        <dbReference type="ARBA" id="ARBA00022676"/>
    </source>
</evidence>
<organism evidence="9">
    <name type="scientific">Tetraselmis chuii</name>
    <dbReference type="NCBI Taxonomy" id="63592"/>
    <lineage>
        <taxon>Eukaryota</taxon>
        <taxon>Viridiplantae</taxon>
        <taxon>Chlorophyta</taxon>
        <taxon>core chlorophytes</taxon>
        <taxon>Chlorodendrophyceae</taxon>
        <taxon>Chlorodendrales</taxon>
        <taxon>Chlorodendraceae</taxon>
        <taxon>Tetraselmis</taxon>
    </lineage>
</organism>
<gene>
    <name evidence="9" type="ORF">TCHU04912_LOCUS4227</name>
</gene>
<dbReference type="InterPro" id="IPR007235">
    <property type="entry name" value="Glyco_trans_28_C"/>
</dbReference>
<dbReference type="PANTHER" id="PTHR43025:SF3">
    <property type="entry name" value="MONOGALACTOSYLDIACYLGLYCEROL SYNTHASE 1, CHLOROPLASTIC"/>
    <property type="match status" value="1"/>
</dbReference>
<comment type="subcellular location">
    <subcellularLocation>
        <location evidence="5">Plastid</location>
        <location evidence="5">Chloroplast membrane</location>
    </subcellularLocation>
</comment>
<reference evidence="9" key="1">
    <citation type="submission" date="2021-01" db="EMBL/GenBank/DDBJ databases">
        <authorList>
            <person name="Corre E."/>
            <person name="Pelletier E."/>
            <person name="Niang G."/>
            <person name="Scheremetjew M."/>
            <person name="Finn R."/>
            <person name="Kale V."/>
            <person name="Holt S."/>
            <person name="Cochrane G."/>
            <person name="Meng A."/>
            <person name="Brown T."/>
            <person name="Cohen L."/>
        </authorList>
    </citation>
    <scope>NUCLEOTIDE SEQUENCE</scope>
    <source>
        <strain evidence="9">PLY429</strain>
    </source>
</reference>
<evidence type="ECO:0000313" key="9">
    <source>
        <dbReference type="EMBL" id="CAD9201994.1"/>
    </source>
</evidence>
<feature type="region of interest" description="Disordered" evidence="6">
    <location>
        <begin position="1"/>
        <end position="69"/>
    </location>
</feature>
<feature type="domain" description="Diacylglycerol glucosyltransferase N-terminal" evidence="8">
    <location>
        <begin position="89"/>
        <end position="260"/>
    </location>
</feature>
<evidence type="ECO:0000256" key="1">
    <source>
        <dbReference type="ARBA" id="ARBA00006962"/>
    </source>
</evidence>
<dbReference type="GO" id="GO:0009247">
    <property type="term" value="P:glycolipid biosynthetic process"/>
    <property type="evidence" value="ECO:0007669"/>
    <property type="project" value="InterPro"/>
</dbReference>
<keyword evidence="4" id="KW-0808">Transferase</keyword>
<protein>
    <recommendedName>
        <fullName evidence="2">monogalactosyldiacylglycerol synthase</fullName>
        <ecNumber evidence="2">2.4.1.46</ecNumber>
    </recommendedName>
</protein>
<dbReference type="EC" id="2.4.1.46" evidence="2"/>
<feature type="compositionally biased region" description="Polar residues" evidence="6">
    <location>
        <begin position="18"/>
        <end position="34"/>
    </location>
</feature>
<dbReference type="GO" id="GO:0031969">
    <property type="term" value="C:chloroplast membrane"/>
    <property type="evidence" value="ECO:0007669"/>
    <property type="project" value="UniProtKB-SubCell"/>
</dbReference>
<proteinExistence type="inferred from homology"/>
<dbReference type="PANTHER" id="PTHR43025">
    <property type="entry name" value="MONOGALACTOSYLDIACYLGLYCEROL SYNTHASE"/>
    <property type="match status" value="1"/>
</dbReference>
<evidence type="ECO:0000256" key="5">
    <source>
        <dbReference type="ARBA" id="ARBA00046299"/>
    </source>
</evidence>
<dbReference type="SUPFAM" id="SSF53756">
    <property type="entry name" value="UDP-Glycosyltransferase/glycogen phosphorylase"/>
    <property type="match status" value="1"/>
</dbReference>
<dbReference type="Gene3D" id="3.40.50.2000">
    <property type="entry name" value="Glycogen Phosphorylase B"/>
    <property type="match status" value="1"/>
</dbReference>
<keyword evidence="3" id="KW-0328">Glycosyltransferase</keyword>
<evidence type="ECO:0000259" key="7">
    <source>
        <dbReference type="Pfam" id="PF04101"/>
    </source>
</evidence>
<dbReference type="Pfam" id="PF04101">
    <property type="entry name" value="Glyco_tran_28_C"/>
    <property type="match status" value="1"/>
</dbReference>
<evidence type="ECO:0000256" key="2">
    <source>
        <dbReference type="ARBA" id="ARBA00012615"/>
    </source>
</evidence>
<comment type="similarity">
    <text evidence="1">Belongs to the glycosyltransferase 28 family.</text>
</comment>
<dbReference type="GO" id="GO:0046509">
    <property type="term" value="F:1,2-diacylglycerol 3-beta-galactosyltransferase activity"/>
    <property type="evidence" value="ECO:0007669"/>
    <property type="project" value="UniProtKB-EC"/>
</dbReference>
<sequence>MAVTSADACRSPEAQHSAADSGSTCTGSSENGNNGFWDPASWIPPGWASRHSSRSAERGSGVWAGESDESRDARPKRILLMWSATGGGHRASAEAVKAGIEELYGDKYHVDSVDMWADHMEWPTNQLGKAYNFAVKNSWVWKCVFNAPEPLHEFNNELQAKFNDKKLGAAFQELRPELVVSLHPVMQHVPLRVLGRLRKRGVLNRPPAFATVVTDLSEGCHHLWFHKGVDRCFVPIEEVKEKAVRRGLSEEQVTIHGLPVRPAFAKEQLPKAELRQWLGLETDAKIALLVGGGEGMGPLIPTLQAIKESGCACQLVVICGKNAKLQERVAKDDWGPHLRLCVQGFVTNMNEWMAACDCIITKAGPGTIAEALICGLPILLNAFIPCQEEGNIPYVQNYRVGTYKSSPKDVAATLKQWFSPEYEAELRAMAERAREIAKPQATFDICRSLVELLEDRTAASSAAGVSSSPPVQGSV</sequence>
<dbReference type="AlphaFoldDB" id="A0A7S1SLF0"/>
<evidence type="ECO:0000256" key="4">
    <source>
        <dbReference type="ARBA" id="ARBA00022679"/>
    </source>
</evidence>
<dbReference type="Pfam" id="PF06925">
    <property type="entry name" value="MGDG_synth"/>
    <property type="match status" value="1"/>
</dbReference>
<feature type="domain" description="Glycosyl transferase family 28 C-terminal" evidence="7">
    <location>
        <begin position="294"/>
        <end position="380"/>
    </location>
</feature>
<dbReference type="EMBL" id="HBGG01008407">
    <property type="protein sequence ID" value="CAD9201994.1"/>
    <property type="molecule type" value="Transcribed_RNA"/>
</dbReference>
<evidence type="ECO:0000256" key="6">
    <source>
        <dbReference type="SAM" id="MobiDB-lite"/>
    </source>
</evidence>
<name>A0A7S1SLF0_9CHLO</name>
<accession>A0A7S1SLF0</accession>
<dbReference type="InterPro" id="IPR050519">
    <property type="entry name" value="Glycosyltransf_28_UgtP"/>
</dbReference>
<evidence type="ECO:0000259" key="8">
    <source>
        <dbReference type="Pfam" id="PF06925"/>
    </source>
</evidence>